<protein>
    <recommendedName>
        <fullName evidence="1">HNH nuclease domain-containing protein</fullName>
    </recommendedName>
</protein>
<reference evidence="2" key="1">
    <citation type="journal article" date="2021" name="Proc. Natl. Acad. Sci. U.S.A.">
        <title>Three genomes in the algal genus Volvox reveal the fate of a haploid sex-determining region after a transition to homothallism.</title>
        <authorList>
            <person name="Yamamoto K."/>
            <person name="Hamaji T."/>
            <person name="Kawai-Toyooka H."/>
            <person name="Matsuzaki R."/>
            <person name="Takahashi F."/>
            <person name="Nishimura Y."/>
            <person name="Kawachi M."/>
            <person name="Noguchi H."/>
            <person name="Minakuchi Y."/>
            <person name="Umen J.G."/>
            <person name="Toyoda A."/>
            <person name="Nozaki H."/>
        </authorList>
    </citation>
    <scope>NUCLEOTIDE SEQUENCE</scope>
    <source>
        <strain evidence="2">NIES-3780</strain>
    </source>
</reference>
<evidence type="ECO:0000259" key="1">
    <source>
        <dbReference type="Pfam" id="PF13391"/>
    </source>
</evidence>
<dbReference type="InterPro" id="IPR003615">
    <property type="entry name" value="HNH_nuc"/>
</dbReference>
<proteinExistence type="predicted"/>
<feature type="domain" description="HNH nuclease" evidence="1">
    <location>
        <begin position="203"/>
        <end position="259"/>
    </location>
</feature>
<name>A0A8J4B9R3_9CHLO</name>
<dbReference type="Proteomes" id="UP000747399">
    <property type="component" value="Unassembled WGS sequence"/>
</dbReference>
<dbReference type="Pfam" id="PF13391">
    <property type="entry name" value="HNH_2"/>
    <property type="match status" value="1"/>
</dbReference>
<accession>A0A8J4B9R3</accession>
<keyword evidence="3" id="KW-1185">Reference proteome</keyword>
<evidence type="ECO:0000313" key="2">
    <source>
        <dbReference type="EMBL" id="GIL57318.1"/>
    </source>
</evidence>
<dbReference type="AlphaFoldDB" id="A0A8J4B9R3"/>
<sequence>MITKGRILDAIRAETSAGAELGTLLSFVCKHEEELHRWPLQDSDDHATIAAFVRDQAGAGCSVSVAGLGVESTTGSGMEAAGPGPGSMMSTMDMVREVMEAAVQPAVEAAMKPAIEAAVQPAVEAAMKPAIEAAVQPAVEAAMKPAIEAAVQPAVEAAVRKMLRHYYDLNFTPRSASSRYTVCRKDALEYYTGSREDPSSILCAVSGICLPAKDVIAGHIYQLRWHMLEGLDLDRNAPSNILFMQKKIETAFDNFEITVLPVHHKVFLLRQSISNLVAFEYILDADNTAADGSTSGGISAGPKKQVLWGELHQKELSLPGINKPSDEALLVHAQRAFRFAVKNGWYRKSDVPALSYGDNEILRRFLADADSGGSGVGGDLGCAKGNDFVESSQVSNSEGIGEV</sequence>
<evidence type="ECO:0000313" key="3">
    <source>
        <dbReference type="Proteomes" id="UP000747399"/>
    </source>
</evidence>
<comment type="caution">
    <text evidence="2">The sequence shown here is derived from an EMBL/GenBank/DDBJ whole genome shotgun (WGS) entry which is preliminary data.</text>
</comment>
<dbReference type="EMBL" id="BNCO01000027">
    <property type="protein sequence ID" value="GIL57318.1"/>
    <property type="molecule type" value="Genomic_DNA"/>
</dbReference>
<organism evidence="2 3">
    <name type="scientific">Volvox africanus</name>
    <dbReference type="NCBI Taxonomy" id="51714"/>
    <lineage>
        <taxon>Eukaryota</taxon>
        <taxon>Viridiplantae</taxon>
        <taxon>Chlorophyta</taxon>
        <taxon>core chlorophytes</taxon>
        <taxon>Chlorophyceae</taxon>
        <taxon>CS clade</taxon>
        <taxon>Chlamydomonadales</taxon>
        <taxon>Volvocaceae</taxon>
        <taxon>Volvox</taxon>
    </lineage>
</organism>
<gene>
    <name evidence="2" type="ORF">Vafri_12568</name>
</gene>